<evidence type="ECO:0000256" key="4">
    <source>
        <dbReference type="PROSITE-ProRule" id="PRU00779"/>
    </source>
</evidence>
<dbReference type="PROSITE" id="PS51448">
    <property type="entry name" value="P_TREFOIL_2"/>
    <property type="match status" value="1"/>
</dbReference>
<keyword evidence="9" id="KW-1185">Reference proteome</keyword>
<keyword evidence="3" id="KW-1015">Disulfide bond</keyword>
<dbReference type="Ensembl" id="ENST00000714061.1">
    <property type="protein sequence ID" value="ENSP00000519351.1"/>
    <property type="gene ID" value="ENSG00000171298.15"/>
</dbReference>
<dbReference type="PROSITE" id="PS00025">
    <property type="entry name" value="P_TREFOIL_1"/>
    <property type="match status" value="1"/>
</dbReference>
<evidence type="ECO:0007829" key="11">
    <source>
        <dbReference type="ProteomicsDB" id="A0AAQ5BHG9"/>
    </source>
</evidence>
<feature type="compositionally biased region" description="Low complexity" evidence="5">
    <location>
        <begin position="234"/>
        <end position="245"/>
    </location>
</feature>
<dbReference type="AlphaFoldDB" id="A0AAQ5BHG9"/>
<dbReference type="PANTHER" id="PTHR13826:SF14">
    <property type="entry name" value="TREFOIL FACTOR 2"/>
    <property type="match status" value="1"/>
</dbReference>
<dbReference type="InterPro" id="IPR017957">
    <property type="entry name" value="P_trefoil_CS"/>
</dbReference>
<evidence type="ECO:0000256" key="5">
    <source>
        <dbReference type="SAM" id="MobiDB-lite"/>
    </source>
</evidence>
<dbReference type="HGNC" id="HGNC:4065">
    <property type="gene designation" value="GAA"/>
</dbReference>
<keyword evidence="6" id="KW-0812">Transmembrane</keyword>
<dbReference type="EMBL" id="AC087741">
    <property type="status" value="NOT_ANNOTATED_CDS"/>
    <property type="molecule type" value="Genomic_DNA"/>
</dbReference>
<dbReference type="Gene3D" id="2.60.40.1760">
    <property type="entry name" value="glycosyl hydrolase (family 31)"/>
    <property type="match status" value="1"/>
</dbReference>
<keyword evidence="10 11" id="KW-1267">Proteomics identification</keyword>
<dbReference type="InterPro" id="IPR044913">
    <property type="entry name" value="P_trefoil_dom_sf"/>
</dbReference>
<dbReference type="SMART" id="SM00018">
    <property type="entry name" value="PD"/>
    <property type="match status" value="1"/>
</dbReference>
<organism evidence="8 9">
    <name type="scientific">Homo sapiens</name>
    <name type="common">Human</name>
    <dbReference type="NCBI Taxonomy" id="9606"/>
    <lineage>
        <taxon>Eukaryota</taxon>
        <taxon>Metazoa</taxon>
        <taxon>Chordata</taxon>
        <taxon>Craniata</taxon>
        <taxon>Vertebrata</taxon>
        <taxon>Euteleostomi</taxon>
        <taxon>Mammalia</taxon>
        <taxon>Eutheria</taxon>
        <taxon>Euarchontoglires</taxon>
        <taxon>Primates</taxon>
        <taxon>Haplorrhini</taxon>
        <taxon>Catarrhini</taxon>
        <taxon>Hominidae</taxon>
        <taxon>Homo</taxon>
    </lineage>
</organism>
<dbReference type="GO" id="GO:0005576">
    <property type="term" value="C:extracellular region"/>
    <property type="evidence" value="ECO:0007669"/>
    <property type="project" value="UniProtKB-SubCell"/>
</dbReference>
<evidence type="ECO:0000256" key="3">
    <source>
        <dbReference type="ARBA" id="ARBA00023157"/>
    </source>
</evidence>
<feature type="region of interest" description="Disordered" evidence="5">
    <location>
        <begin position="47"/>
        <end position="82"/>
    </location>
</feature>
<proteinExistence type="evidence at protein level"/>
<dbReference type="SMR" id="A0AAQ5BHG9"/>
<dbReference type="Pfam" id="PF00088">
    <property type="entry name" value="Trefoil"/>
    <property type="match status" value="1"/>
</dbReference>
<evidence type="ECO:0000256" key="6">
    <source>
        <dbReference type="SAM" id="Phobius"/>
    </source>
</evidence>
<reference evidence="8 9" key="2">
    <citation type="journal article" date="2004" name="Nature">
        <title>Finishing the euchromatic sequence of the human genome.</title>
        <authorList>
            <consortium name="International Human Genome Sequencing Consortium"/>
        </authorList>
    </citation>
    <scope>NUCLEOTIDE SEQUENCE [LARGE SCALE GENOMIC DNA]</scope>
</reference>
<dbReference type="GeneTree" id="ENSGT00940000159355"/>
<dbReference type="FunFam" id="4.10.110.10:FF:000007">
    <property type="entry name" value="Lysosomal alpha-glucosidase"/>
    <property type="match status" value="1"/>
</dbReference>
<dbReference type="Proteomes" id="UP000005640">
    <property type="component" value="Chromosome 17"/>
</dbReference>
<feature type="region of interest" description="Disordered" evidence="5">
    <location>
        <begin position="226"/>
        <end position="248"/>
    </location>
</feature>
<keyword evidence="6" id="KW-0472">Membrane</keyword>
<evidence type="ECO:0000256" key="2">
    <source>
        <dbReference type="ARBA" id="ARBA00022525"/>
    </source>
</evidence>
<dbReference type="InterPro" id="IPR017994">
    <property type="entry name" value="P_trefoil_chordata"/>
</dbReference>
<comment type="caution">
    <text evidence="4">Lacks conserved residue(s) required for the propagation of feature annotation.</text>
</comment>
<sequence>MGVRHPPCSHRLLAVCALVSLATAALLGHILLHDFLLVPRELSGSSPVLEETHPAHQQGASRPGPRDAQAHPGRPRAVPTQCDVPPNSRFDCAPDKAITQEQCEARGCCYIPAKQGLQGAQMGQPWCFFPPSYPSYKLENLSSSEMGYTATLTRTTPTFFPKDILTLRLDVMMETENRLHFTVGRAGAGAAARAEGARGHRHPRTSQGWGACCTTVCWALAGSGGVSRQWQRPSGSSGDTTVTGTPEGRARGSFIFMKRSKIQLTGATRCPWRPRMSTAGHRPHSTAWSSPRSPSG</sequence>
<gene>
    <name evidence="8" type="primary">GAA</name>
</gene>
<dbReference type="SUPFAM" id="SSF57492">
    <property type="entry name" value="Trefoil"/>
    <property type="match status" value="1"/>
</dbReference>
<evidence type="ECO:0000256" key="1">
    <source>
        <dbReference type="ARBA" id="ARBA00004613"/>
    </source>
</evidence>
<keyword evidence="2" id="KW-0964">Secreted</keyword>
<reference evidence="8" key="5">
    <citation type="submission" date="2025-09" db="UniProtKB">
        <authorList>
            <consortium name="Ensembl"/>
        </authorList>
    </citation>
    <scope>IDENTIFICATION</scope>
</reference>
<reference evidence="8 9" key="3">
    <citation type="journal article" date="2006" name="Nature">
        <title>DNA sequence of human chromosome 17 and analysis of rearrangement in the human lineage.</title>
        <authorList>
            <person name="Zody M.C."/>
            <person name="Garber M."/>
            <person name="Adams D.J."/>
            <person name="Sharpe T."/>
            <person name="Harrow J."/>
            <person name="Lupski J.R."/>
            <person name="Nicholson C."/>
            <person name="Searle S.M."/>
            <person name="Wilming L."/>
            <person name="Young S.K."/>
            <person name="Abouelleil A."/>
            <person name="Allen N.R."/>
            <person name="Bi W."/>
            <person name="Bloom T."/>
            <person name="Borowsky M.L."/>
            <person name="Bugalter B.E."/>
            <person name="Butler J."/>
            <person name="Chang J.L."/>
            <person name="Chen C.K."/>
            <person name="Cook A."/>
            <person name="Corum B."/>
            <person name="Cuomo C.A."/>
            <person name="de Jong P.J."/>
            <person name="DeCaprio D."/>
            <person name="Dewar K."/>
            <person name="FitzGerald M."/>
            <person name="Gilbert J."/>
            <person name="Gibson R."/>
            <person name="Gnerre S."/>
            <person name="Goldstein S."/>
            <person name="Grafham D.V."/>
            <person name="Grocock R."/>
            <person name="Hafez N."/>
            <person name="Hagopian D.S."/>
            <person name="Hart E."/>
            <person name="Norman C.H."/>
            <person name="Humphray S."/>
            <person name="Jaffe D.B."/>
            <person name="Jones M."/>
            <person name="Kamal M."/>
            <person name="Khodiyar V.K."/>
            <person name="LaButti K."/>
            <person name="Laird G."/>
            <person name="Lehoczky J."/>
            <person name="Liu X."/>
            <person name="Lokyitsang T."/>
            <person name="Loveland J."/>
            <person name="Lui A."/>
            <person name="Macdonald P."/>
            <person name="Major J.E."/>
            <person name="Matthews L."/>
            <person name="Mauceli E."/>
            <person name="McCarroll S.A."/>
            <person name="Mihalev A.H."/>
            <person name="Mudge J."/>
            <person name="Nguyen C."/>
            <person name="Nicol R."/>
            <person name="O'Leary S.B."/>
            <person name="Osoegawa K."/>
            <person name="Schwartz D.C."/>
            <person name="Shaw-Smith C."/>
            <person name="Stankiewicz P."/>
            <person name="Steward C."/>
            <person name="Swarbreck D."/>
            <person name="Venkataraman V."/>
            <person name="Whittaker C.A."/>
            <person name="Yang X."/>
            <person name="Zimmer A.R."/>
            <person name="Bradley A."/>
            <person name="Hubbard T."/>
            <person name="Birren B.W."/>
            <person name="Rogers J."/>
            <person name="Lander E.S."/>
            <person name="Nusbaum C."/>
        </authorList>
    </citation>
    <scope>NUCLEOTIDE SEQUENCE [LARGE SCALE GENOMIC DNA]</scope>
</reference>
<comment type="subcellular location">
    <subcellularLocation>
        <location evidence="1">Secreted</location>
    </subcellularLocation>
</comment>
<dbReference type="OpenTargets" id="ENSG00000171298"/>
<feature type="region of interest" description="Disordered" evidence="5">
    <location>
        <begin position="271"/>
        <end position="296"/>
    </location>
</feature>
<accession>A0AAQ5BHG9</accession>
<dbReference type="Gene3D" id="4.10.110.10">
    <property type="entry name" value="Spasmolytic Protein, domain 1"/>
    <property type="match status" value="1"/>
</dbReference>
<feature type="compositionally biased region" description="Polar residues" evidence="5">
    <location>
        <begin position="286"/>
        <end position="296"/>
    </location>
</feature>
<dbReference type="CDD" id="cd00111">
    <property type="entry name" value="Trefoil"/>
    <property type="match status" value="1"/>
</dbReference>
<reference evidence="8 9" key="1">
    <citation type="journal article" date="2001" name="Nature">
        <title>Initial sequencing and analysis of the human genome.</title>
        <authorList>
            <consortium name="International Human Genome Sequencing Consortium"/>
            <person name="Lander E.S."/>
            <person name="Linton L.M."/>
            <person name="Birren B."/>
            <person name="Nusbaum C."/>
            <person name="Zody M.C."/>
            <person name="Baldwin J."/>
            <person name="Devon K."/>
            <person name="Dewar K."/>
            <person name="Doyle M."/>
            <person name="FitzHugh W."/>
            <person name="Funke R."/>
            <person name="Gage D."/>
            <person name="Harris K."/>
            <person name="Heaford A."/>
            <person name="Howland J."/>
            <person name="Kann L."/>
            <person name="Lehoczky J."/>
            <person name="LeVine R."/>
            <person name="McEwan P."/>
            <person name="McKernan K."/>
            <person name="Meldrim J."/>
            <person name="Mesirov J.P."/>
            <person name="Miranda C."/>
            <person name="Morris W."/>
            <person name="Naylor J."/>
            <person name="Raymond C."/>
            <person name="Rosetti M."/>
            <person name="Santos R."/>
            <person name="Sheridan A."/>
            <person name="Sougnez C."/>
            <person name="Stange-Thomann N."/>
            <person name="Stojanovic N."/>
            <person name="Subramanian A."/>
            <person name="Wyman D."/>
            <person name="Rogers J."/>
            <person name="Sulston J."/>
            <person name="Ainscough R."/>
            <person name="Beck S."/>
            <person name="Bentley D."/>
            <person name="Burton J."/>
            <person name="Clee C."/>
            <person name="Carter N."/>
            <person name="Coulson A."/>
            <person name="Deadman R."/>
            <person name="Deloukas P."/>
            <person name="Dunham A."/>
            <person name="Dunham I."/>
            <person name="Durbin R."/>
            <person name="French L."/>
            <person name="Grafham D."/>
            <person name="Gregory S."/>
            <person name="Hubbard T."/>
            <person name="Humphray S."/>
            <person name="Hunt A."/>
            <person name="Jones M."/>
            <person name="Lloyd C."/>
            <person name="McMurray A."/>
            <person name="Matthews L."/>
            <person name="Mercer S."/>
            <person name="Milne S."/>
            <person name="Mullikin J.C."/>
            <person name="Mungall A."/>
            <person name="Plumb R."/>
            <person name="Ross M."/>
            <person name="Shownkeen R."/>
            <person name="Sims S."/>
            <person name="Waterston R.H."/>
            <person name="Wilson R.K."/>
            <person name="Hillier L.W."/>
            <person name="McPherson J.D."/>
            <person name="Marra M.A."/>
            <person name="Mardis E.R."/>
            <person name="Fulton L.A."/>
            <person name="Chinwalla A.T."/>
            <person name="Pepin K.H."/>
            <person name="Gish W.R."/>
            <person name="Chissoe S.L."/>
            <person name="Wendl M.C."/>
            <person name="Delehaunty K.D."/>
            <person name="Miner T.L."/>
            <person name="Delehaunty A."/>
            <person name="Kramer J.B."/>
            <person name="Cook L.L."/>
            <person name="Fulton R.S."/>
            <person name="Johnson D.L."/>
            <person name="Minx P.J."/>
            <person name="Clifton S.W."/>
            <person name="Hawkins T."/>
            <person name="Branscomb E."/>
            <person name="Predki P."/>
            <person name="Richardson P."/>
            <person name="Wenning S."/>
            <person name="Slezak T."/>
            <person name="Doggett N."/>
            <person name="Cheng J.F."/>
            <person name="Olsen A."/>
            <person name="Lucas S."/>
            <person name="Elkin C."/>
            <person name="Uberbacher E."/>
            <person name="Frazier M."/>
            <person name="Gibbs R.A."/>
            <person name="Muzny D.M."/>
            <person name="Scherer S.E."/>
            <person name="Bouck J.B."/>
            <person name="Sodergren E.J."/>
            <person name="Worley K.C."/>
            <person name="Rives C.M."/>
            <person name="Gorrell J.H."/>
            <person name="Metzker M.L."/>
            <person name="Naylor S.L."/>
            <person name="Kucherlapati R.S."/>
            <person name="Nelson D.L."/>
            <person name="Weinstock G.M."/>
            <person name="Sakaki Y."/>
            <person name="Fujiyama A."/>
            <person name="Hattori M."/>
            <person name="Yada T."/>
            <person name="Toyoda A."/>
            <person name="Itoh T."/>
            <person name="Kawagoe C."/>
            <person name="Watanabe H."/>
            <person name="Totoki Y."/>
            <person name="Taylor T."/>
            <person name="Weissenbach J."/>
            <person name="Heilig R."/>
            <person name="Saurin W."/>
            <person name="Artiguenave F."/>
            <person name="Brottier P."/>
            <person name="Bruls T."/>
            <person name="Pelletier E."/>
            <person name="Robert C."/>
            <person name="Wincker P."/>
            <person name="Smith D.R."/>
            <person name="Doucette-Stamm L."/>
            <person name="Rubenfield M."/>
            <person name="Weinstock K."/>
            <person name="Lee H.M."/>
            <person name="Dubois J."/>
            <person name="Rosenthal A."/>
            <person name="Platzer M."/>
            <person name="Nyakatura G."/>
            <person name="Taudien S."/>
            <person name="Rump A."/>
            <person name="Yang H."/>
            <person name="Yu J."/>
            <person name="Wang J."/>
            <person name="Huang G."/>
            <person name="Gu J."/>
            <person name="Hood L."/>
            <person name="Rowen L."/>
            <person name="Madan A."/>
            <person name="Qin S."/>
            <person name="Davis R.W."/>
            <person name="Federspiel N.A."/>
            <person name="Abola A.P."/>
            <person name="Proctor M.J."/>
            <person name="Myers R.M."/>
            <person name="Schmutz J."/>
            <person name="Dickson M."/>
            <person name="Grimwood J."/>
            <person name="Cox D.R."/>
            <person name="Olson M.V."/>
            <person name="Kaul R."/>
            <person name="Raymond C."/>
            <person name="Shimizu N."/>
            <person name="Kawasaki K."/>
            <person name="Minoshima S."/>
            <person name="Evans G.A."/>
            <person name="Athanasiou M."/>
            <person name="Schultz R."/>
            <person name="Roe B.A."/>
            <person name="Chen F."/>
            <person name="Pan H."/>
            <person name="Ramser J."/>
            <person name="Lehrach H."/>
            <person name="Reinhardt R."/>
            <person name="McCombie W.R."/>
            <person name="de la Bastide M."/>
            <person name="Dedhia N."/>
            <person name="Blocker H."/>
            <person name="Hornischer K."/>
            <person name="Nordsiek G."/>
            <person name="Agarwala R."/>
            <person name="Aravind L."/>
            <person name="Bailey J.A."/>
            <person name="Bateman A."/>
            <person name="Batzoglou S."/>
            <person name="Birney E."/>
            <person name="Bork P."/>
            <person name="Brown D.G."/>
            <person name="Burge C.B."/>
            <person name="Cerutti L."/>
            <person name="Chen H.C."/>
            <person name="Church D."/>
            <person name="Clamp M."/>
            <person name="Copley R.R."/>
            <person name="Doerks T."/>
            <person name="Eddy S.R."/>
            <person name="Eichler E.E."/>
            <person name="Furey T.S."/>
            <person name="Galagan J."/>
            <person name="Gilbert J.G."/>
            <person name="Harmon C."/>
            <person name="Hayashizaki Y."/>
            <person name="Haussler D."/>
            <person name="Hermjakob H."/>
            <person name="Hokamp K."/>
            <person name="Jang W."/>
            <person name="Johnson L.S."/>
            <person name="Jones T.A."/>
            <person name="Kasif S."/>
            <person name="Kaspryzk A."/>
            <person name="Kennedy S."/>
            <person name="Kent W.J."/>
            <person name="Kitts P."/>
            <person name="Koonin E.V."/>
            <person name="Korf I."/>
            <person name="Kulp D."/>
            <person name="Lancet D."/>
            <person name="Lowe T.M."/>
            <person name="McLysaght A."/>
            <person name="Mikkelsen T."/>
            <person name="Moran J.V."/>
            <person name="Mulder N."/>
            <person name="Pollara V.J."/>
            <person name="Ponting C.P."/>
            <person name="Schuler G."/>
            <person name="Schultz J."/>
            <person name="Slater G."/>
            <person name="Smit A.F."/>
            <person name="Stupka E."/>
            <person name="Szustakowski J."/>
            <person name="Thierry-Mieg D."/>
            <person name="Thierry-Mieg J."/>
            <person name="Wagner L."/>
            <person name="Wallis J."/>
            <person name="Wheeler R."/>
            <person name="Williams A."/>
            <person name="Wolf Y.I."/>
            <person name="Wolfe K.H."/>
            <person name="Yang S.P."/>
            <person name="Yeh R.F."/>
            <person name="Collins F."/>
            <person name="Guyer M.S."/>
            <person name="Peterson J."/>
            <person name="Felsenfeld A."/>
            <person name="Wetterstrand K.A."/>
            <person name="Patrinos A."/>
            <person name="Morgan M.J."/>
            <person name="de Jong P."/>
            <person name="Catanese J.J."/>
            <person name="Osoegawa K."/>
            <person name="Shizuya H."/>
            <person name="Choi S."/>
            <person name="Chen Y.J."/>
        </authorList>
    </citation>
    <scope>NUCLEOTIDE SEQUENCE [LARGE SCALE GENOMIC DNA]</scope>
</reference>
<name>A0AAQ5BHG9_HUMAN</name>
<evidence type="ECO:0000313" key="8">
    <source>
        <dbReference type="Ensembl" id="ENSP00000519351.1"/>
    </source>
</evidence>
<dbReference type="Ensembl" id="ENST00000714061.1">
    <property type="protein sequence ID" value="ENSP00000519351.1"/>
    <property type="gene ID" value="ENSG00000171298.16"/>
</dbReference>
<feature type="domain" description="P-type" evidence="7">
    <location>
        <begin position="80"/>
        <end position="131"/>
    </location>
</feature>
<reference evidence="8" key="4">
    <citation type="submission" date="2025-08" db="UniProtKB">
        <authorList>
            <consortium name="Ensembl"/>
        </authorList>
    </citation>
    <scope>IDENTIFICATION</scope>
</reference>
<dbReference type="InterPro" id="IPR000519">
    <property type="entry name" value="P_trefoil_dom"/>
</dbReference>
<feature type="transmembrane region" description="Helical" evidence="6">
    <location>
        <begin position="12"/>
        <end position="32"/>
    </location>
</feature>
<protein>
    <submittedName>
        <fullName evidence="8">Alpha glucosidase</fullName>
    </submittedName>
</protein>
<evidence type="ECO:0000259" key="7">
    <source>
        <dbReference type="PROSITE" id="PS51448"/>
    </source>
</evidence>
<keyword evidence="6" id="KW-1133">Transmembrane helix</keyword>
<dbReference type="PANTHER" id="PTHR13826">
    <property type="entry name" value="INTESTINAL TREFOIL FACTOR-RELATED"/>
    <property type="match status" value="1"/>
</dbReference>
<evidence type="ECO:0007829" key="10">
    <source>
        <dbReference type="PeptideAtlas" id="A0AAQ5BHG9"/>
    </source>
</evidence>
<evidence type="ECO:0000313" key="9">
    <source>
        <dbReference type="Proteomes" id="UP000005640"/>
    </source>
</evidence>